<protein>
    <submittedName>
        <fullName evidence="1">Uncharacterized protein</fullName>
    </submittedName>
</protein>
<proteinExistence type="predicted"/>
<dbReference type="EMBL" id="LWDD02003485">
    <property type="protein sequence ID" value="KAE8237053.1"/>
    <property type="molecule type" value="Genomic_DNA"/>
</dbReference>
<evidence type="ECO:0000313" key="1">
    <source>
        <dbReference type="EMBL" id="KAE8237053.1"/>
    </source>
</evidence>
<name>A0A177SX82_9BASI</name>
<gene>
    <name evidence="1" type="ORF">A4X03_0g9240</name>
</gene>
<dbReference type="AlphaFoldDB" id="A0A177SX82"/>
<comment type="caution">
    <text evidence="1">The sequence shown here is derived from an EMBL/GenBank/DDBJ whole genome shotgun (WGS) entry which is preliminary data.</text>
</comment>
<sequence>MEEWLRVISTLDHNPYSTPLVGTANTIVTAAGTASTGVTAAGTGPISATPDNTAVADVDGFNTFLTAAQPHAGSAATHTLVGQPAAGSNPAPSGPDLVELAAQGSSLLMSAAVPAPPQPLAPGWSPNLGQEAGFPSDDALASAGLTGLVTGHTGLVTGHTSSAPHVSSLSGPGLSTASYDPSLLLGYNPHCDGGGSGQEVKGKVHECWERRCG</sequence>
<reference evidence="1" key="1">
    <citation type="submission" date="2016-04" db="EMBL/GenBank/DDBJ databases">
        <authorList>
            <person name="Nguyen H.D."/>
            <person name="Kesanakurti P."/>
            <person name="Cullis J."/>
            <person name="Levesque C.A."/>
            <person name="Hambleton S."/>
        </authorList>
    </citation>
    <scope>NUCLEOTIDE SEQUENCE</scope>
    <source>
        <strain evidence="1">DAOMC 238032</strain>
    </source>
</reference>
<organism evidence="1 2">
    <name type="scientific">Tilletia caries</name>
    <name type="common">wheat bunt fungus</name>
    <dbReference type="NCBI Taxonomy" id="13290"/>
    <lineage>
        <taxon>Eukaryota</taxon>
        <taxon>Fungi</taxon>
        <taxon>Dikarya</taxon>
        <taxon>Basidiomycota</taxon>
        <taxon>Ustilaginomycotina</taxon>
        <taxon>Exobasidiomycetes</taxon>
        <taxon>Tilletiales</taxon>
        <taxon>Tilletiaceae</taxon>
        <taxon>Tilletia</taxon>
    </lineage>
</organism>
<reference evidence="1" key="2">
    <citation type="journal article" date="2019" name="IMA Fungus">
        <title>Genome sequencing and comparison of five Tilletia species to identify candidate genes for the detection of regulated species infecting wheat.</title>
        <authorList>
            <person name="Nguyen H.D.T."/>
            <person name="Sultana T."/>
            <person name="Kesanakurti P."/>
            <person name="Hambleton S."/>
        </authorList>
    </citation>
    <scope>NUCLEOTIDE SEQUENCE</scope>
    <source>
        <strain evidence="1">DAOMC 238032</strain>
    </source>
</reference>
<evidence type="ECO:0000313" key="2">
    <source>
        <dbReference type="Proteomes" id="UP000077671"/>
    </source>
</evidence>
<accession>A0A177SX82</accession>
<dbReference type="Proteomes" id="UP000077671">
    <property type="component" value="Unassembled WGS sequence"/>
</dbReference>